<reference evidence="3" key="1">
    <citation type="submission" date="2020-04" db="EMBL/GenBank/DDBJ databases">
        <authorList>
            <person name="Zhang T."/>
        </authorList>
    </citation>
    <scope>NUCLEOTIDE SEQUENCE</scope>
    <source>
        <strain evidence="3">HKST-UBA01</strain>
    </source>
</reference>
<accession>A0A956RRV1</accession>
<dbReference type="Pfam" id="PF00496">
    <property type="entry name" value="SBP_bac_5"/>
    <property type="match status" value="1"/>
</dbReference>
<name>A0A956RRV1_UNCEI</name>
<proteinExistence type="predicted"/>
<feature type="signal peptide" evidence="1">
    <location>
        <begin position="1"/>
        <end position="30"/>
    </location>
</feature>
<organism evidence="3 4">
    <name type="scientific">Eiseniibacteriota bacterium</name>
    <dbReference type="NCBI Taxonomy" id="2212470"/>
    <lineage>
        <taxon>Bacteria</taxon>
        <taxon>Candidatus Eiseniibacteriota</taxon>
    </lineage>
</organism>
<dbReference type="SUPFAM" id="SSF53850">
    <property type="entry name" value="Periplasmic binding protein-like II"/>
    <property type="match status" value="1"/>
</dbReference>
<evidence type="ECO:0000313" key="4">
    <source>
        <dbReference type="Proteomes" id="UP000697710"/>
    </source>
</evidence>
<gene>
    <name evidence="3" type="ORF">KC729_15315</name>
</gene>
<evidence type="ECO:0000256" key="1">
    <source>
        <dbReference type="SAM" id="SignalP"/>
    </source>
</evidence>
<feature type="chain" id="PRO_5036912747" description="Solute-binding protein family 5 domain-containing protein" evidence="1">
    <location>
        <begin position="31"/>
        <end position="287"/>
    </location>
</feature>
<feature type="non-terminal residue" evidence="3">
    <location>
        <position position="287"/>
    </location>
</feature>
<protein>
    <recommendedName>
        <fullName evidence="2">Solute-binding protein family 5 domain-containing protein</fullName>
    </recommendedName>
</protein>
<keyword evidence="1" id="KW-0732">Signal</keyword>
<dbReference type="EMBL" id="JAGQHR010000560">
    <property type="protein sequence ID" value="MCA9729059.1"/>
    <property type="molecule type" value="Genomic_DNA"/>
</dbReference>
<dbReference type="Proteomes" id="UP000697710">
    <property type="component" value="Unassembled WGS sequence"/>
</dbReference>
<reference evidence="3" key="2">
    <citation type="journal article" date="2021" name="Microbiome">
        <title>Successional dynamics and alternative stable states in a saline activated sludge microbial community over 9 years.</title>
        <authorList>
            <person name="Wang Y."/>
            <person name="Ye J."/>
            <person name="Ju F."/>
            <person name="Liu L."/>
            <person name="Boyd J.A."/>
            <person name="Deng Y."/>
            <person name="Parks D.H."/>
            <person name="Jiang X."/>
            <person name="Yin X."/>
            <person name="Woodcroft B.J."/>
            <person name="Tyson G.W."/>
            <person name="Hugenholtz P."/>
            <person name="Polz M.F."/>
            <person name="Zhang T."/>
        </authorList>
    </citation>
    <scope>NUCLEOTIDE SEQUENCE</scope>
    <source>
        <strain evidence="3">HKST-UBA01</strain>
    </source>
</reference>
<sequence length="287" mass="30949">MRRTPDWFRSTHLVACCLCWAIGSVLFACGAPERDETPAERAPSTTADDPRLLRVAIVPAPVSTDPRTPRSPGRLDLVRYLYPALLSVKADPDGTVRFERDLATRWTWDKVEHRLVVDLSARRRWSNGAPIVAEDVAESFRWHLRNGRSSGTADLREVTAPQPGQVSLSFRENVSERRALRIACAPILSAGERAPASGRTLRGEEPVLGGAVRLAARDAHSLVLVPSGVTDAMRIPGILLETVPGADARLLRVAAGVSDLALDVPVHVIRDLGLGNGVIHDAGPGGV</sequence>
<dbReference type="AlphaFoldDB" id="A0A956RRV1"/>
<evidence type="ECO:0000313" key="3">
    <source>
        <dbReference type="EMBL" id="MCA9729059.1"/>
    </source>
</evidence>
<dbReference type="Gene3D" id="3.40.190.10">
    <property type="entry name" value="Periplasmic binding protein-like II"/>
    <property type="match status" value="1"/>
</dbReference>
<dbReference type="InterPro" id="IPR000914">
    <property type="entry name" value="SBP_5_dom"/>
</dbReference>
<evidence type="ECO:0000259" key="2">
    <source>
        <dbReference type="Pfam" id="PF00496"/>
    </source>
</evidence>
<comment type="caution">
    <text evidence="3">The sequence shown here is derived from an EMBL/GenBank/DDBJ whole genome shotgun (WGS) entry which is preliminary data.</text>
</comment>
<feature type="domain" description="Solute-binding protein family 5" evidence="2">
    <location>
        <begin position="99"/>
        <end position="278"/>
    </location>
</feature>
<dbReference type="PROSITE" id="PS51257">
    <property type="entry name" value="PROKAR_LIPOPROTEIN"/>
    <property type="match status" value="1"/>
</dbReference>